<sequence>MSTYASVQAFAKKITVGLDRIDGFICNAGLMIDAWSQSKGMETSMFVNAINTVFLGALTMPKLKECANKFNIKPVLIFIVSVLGYIVNGEIDNSRKSIIFDGLNDPKLARRDAR</sequence>
<proteinExistence type="predicted"/>
<dbReference type="STRING" id="1073089.A0A1L9RMZ8"/>
<dbReference type="Proteomes" id="UP000184383">
    <property type="component" value="Unassembled WGS sequence"/>
</dbReference>
<organism evidence="1 2">
    <name type="scientific">Aspergillus wentii DTO 134E9</name>
    <dbReference type="NCBI Taxonomy" id="1073089"/>
    <lineage>
        <taxon>Eukaryota</taxon>
        <taxon>Fungi</taxon>
        <taxon>Dikarya</taxon>
        <taxon>Ascomycota</taxon>
        <taxon>Pezizomycotina</taxon>
        <taxon>Eurotiomycetes</taxon>
        <taxon>Eurotiomycetidae</taxon>
        <taxon>Eurotiales</taxon>
        <taxon>Aspergillaceae</taxon>
        <taxon>Aspergillus</taxon>
        <taxon>Aspergillus subgen. Cremei</taxon>
    </lineage>
</organism>
<dbReference type="VEuPathDB" id="FungiDB:ASPWEDRAFT_25794"/>
<evidence type="ECO:0008006" key="3">
    <source>
        <dbReference type="Google" id="ProtNLM"/>
    </source>
</evidence>
<name>A0A1L9RMZ8_ASPWE</name>
<evidence type="ECO:0000313" key="1">
    <source>
        <dbReference type="EMBL" id="OJJ36306.1"/>
    </source>
</evidence>
<dbReference type="Gene3D" id="3.40.50.720">
    <property type="entry name" value="NAD(P)-binding Rossmann-like Domain"/>
    <property type="match status" value="1"/>
</dbReference>
<dbReference type="GeneID" id="63748622"/>
<dbReference type="AlphaFoldDB" id="A0A1L9RMZ8"/>
<dbReference type="RefSeq" id="XP_040689982.1">
    <property type="nucleotide sequence ID" value="XM_040832774.1"/>
</dbReference>
<protein>
    <recommendedName>
        <fullName evidence="3">Ketoreductase (KR) domain-containing protein</fullName>
    </recommendedName>
</protein>
<gene>
    <name evidence="1" type="ORF">ASPWEDRAFT_25794</name>
</gene>
<dbReference type="SUPFAM" id="SSF51735">
    <property type="entry name" value="NAD(P)-binding Rossmann-fold domains"/>
    <property type="match status" value="1"/>
</dbReference>
<reference evidence="2" key="1">
    <citation type="journal article" date="2017" name="Genome Biol.">
        <title>Comparative genomics reveals high biological diversity and specific adaptations in the industrially and medically important fungal genus Aspergillus.</title>
        <authorList>
            <person name="de Vries R.P."/>
            <person name="Riley R."/>
            <person name="Wiebenga A."/>
            <person name="Aguilar-Osorio G."/>
            <person name="Amillis S."/>
            <person name="Uchima C.A."/>
            <person name="Anderluh G."/>
            <person name="Asadollahi M."/>
            <person name="Askin M."/>
            <person name="Barry K."/>
            <person name="Battaglia E."/>
            <person name="Bayram O."/>
            <person name="Benocci T."/>
            <person name="Braus-Stromeyer S.A."/>
            <person name="Caldana C."/>
            <person name="Canovas D."/>
            <person name="Cerqueira G.C."/>
            <person name="Chen F."/>
            <person name="Chen W."/>
            <person name="Choi C."/>
            <person name="Clum A."/>
            <person name="Dos Santos R.A."/>
            <person name="Damasio A.R."/>
            <person name="Diallinas G."/>
            <person name="Emri T."/>
            <person name="Fekete E."/>
            <person name="Flipphi M."/>
            <person name="Freyberg S."/>
            <person name="Gallo A."/>
            <person name="Gournas C."/>
            <person name="Habgood R."/>
            <person name="Hainaut M."/>
            <person name="Harispe M.L."/>
            <person name="Henrissat B."/>
            <person name="Hilden K.S."/>
            <person name="Hope R."/>
            <person name="Hossain A."/>
            <person name="Karabika E."/>
            <person name="Karaffa L."/>
            <person name="Karanyi Z."/>
            <person name="Krasevec N."/>
            <person name="Kuo A."/>
            <person name="Kusch H."/>
            <person name="LaButti K."/>
            <person name="Lagendijk E.L."/>
            <person name="Lapidus A."/>
            <person name="Levasseur A."/>
            <person name="Lindquist E."/>
            <person name="Lipzen A."/>
            <person name="Logrieco A.F."/>
            <person name="MacCabe A."/>
            <person name="Maekelae M.R."/>
            <person name="Malavazi I."/>
            <person name="Melin P."/>
            <person name="Meyer V."/>
            <person name="Mielnichuk N."/>
            <person name="Miskei M."/>
            <person name="Molnar A.P."/>
            <person name="Mule G."/>
            <person name="Ngan C.Y."/>
            <person name="Orejas M."/>
            <person name="Orosz E."/>
            <person name="Ouedraogo J.P."/>
            <person name="Overkamp K.M."/>
            <person name="Park H.-S."/>
            <person name="Perrone G."/>
            <person name="Piumi F."/>
            <person name="Punt P.J."/>
            <person name="Ram A.F."/>
            <person name="Ramon A."/>
            <person name="Rauscher S."/>
            <person name="Record E."/>
            <person name="Riano-Pachon D.M."/>
            <person name="Robert V."/>
            <person name="Roehrig J."/>
            <person name="Ruller R."/>
            <person name="Salamov A."/>
            <person name="Salih N.S."/>
            <person name="Samson R.A."/>
            <person name="Sandor E."/>
            <person name="Sanguinetti M."/>
            <person name="Schuetze T."/>
            <person name="Sepcic K."/>
            <person name="Shelest E."/>
            <person name="Sherlock G."/>
            <person name="Sophianopoulou V."/>
            <person name="Squina F.M."/>
            <person name="Sun H."/>
            <person name="Susca A."/>
            <person name="Todd R.B."/>
            <person name="Tsang A."/>
            <person name="Unkles S.E."/>
            <person name="van de Wiele N."/>
            <person name="van Rossen-Uffink D."/>
            <person name="Oliveira J.V."/>
            <person name="Vesth T.C."/>
            <person name="Visser J."/>
            <person name="Yu J.-H."/>
            <person name="Zhou M."/>
            <person name="Andersen M.R."/>
            <person name="Archer D.B."/>
            <person name="Baker S.E."/>
            <person name="Benoit I."/>
            <person name="Brakhage A.A."/>
            <person name="Braus G.H."/>
            <person name="Fischer R."/>
            <person name="Frisvad J.C."/>
            <person name="Goldman G.H."/>
            <person name="Houbraken J."/>
            <person name="Oakley B."/>
            <person name="Pocsi I."/>
            <person name="Scazzocchio C."/>
            <person name="Seiboth B."/>
            <person name="vanKuyk P.A."/>
            <person name="Wortman J."/>
            <person name="Dyer P.S."/>
            <person name="Grigoriev I.V."/>
        </authorList>
    </citation>
    <scope>NUCLEOTIDE SEQUENCE [LARGE SCALE GENOMIC DNA]</scope>
    <source>
        <strain evidence="2">DTO 134E9</strain>
    </source>
</reference>
<evidence type="ECO:0000313" key="2">
    <source>
        <dbReference type="Proteomes" id="UP000184383"/>
    </source>
</evidence>
<dbReference type="EMBL" id="KV878211">
    <property type="protein sequence ID" value="OJJ36306.1"/>
    <property type="molecule type" value="Genomic_DNA"/>
</dbReference>
<dbReference type="InterPro" id="IPR036291">
    <property type="entry name" value="NAD(P)-bd_dom_sf"/>
</dbReference>
<keyword evidence="2" id="KW-1185">Reference proteome</keyword>
<dbReference type="OrthoDB" id="542013at2759"/>
<accession>A0A1L9RMZ8</accession>